<reference evidence="9 10" key="1">
    <citation type="submission" date="2019-06" db="EMBL/GenBank/DDBJ databases">
        <title>Genome of new Rhodobacteraceae sp. SM1903.</title>
        <authorList>
            <person name="Ren X."/>
        </authorList>
    </citation>
    <scope>NUCLEOTIDE SEQUENCE [LARGE SCALE GENOMIC DNA]</scope>
    <source>
        <strain evidence="9 10">SM1903</strain>
    </source>
</reference>
<evidence type="ECO:0000256" key="5">
    <source>
        <dbReference type="ARBA" id="ARBA00022842"/>
    </source>
</evidence>
<keyword evidence="6" id="KW-0511">Multifunctional enzyme</keyword>
<keyword evidence="1 9" id="KW-0808">Transferase</keyword>
<evidence type="ECO:0000256" key="4">
    <source>
        <dbReference type="ARBA" id="ARBA00022840"/>
    </source>
</evidence>
<dbReference type="InterPro" id="IPR023057">
    <property type="entry name" value="GlnE"/>
</dbReference>
<gene>
    <name evidence="9" type="ORF">FHY64_04010</name>
</gene>
<dbReference type="InterPro" id="IPR005190">
    <property type="entry name" value="GlnE_rpt_dom"/>
</dbReference>
<keyword evidence="2 9" id="KW-0548">Nucleotidyltransferase</keyword>
<feature type="domain" description="Glutamate-ammonia ligase adenylyltransferase repeated" evidence="7">
    <location>
        <begin position="41"/>
        <end position="267"/>
    </location>
</feature>
<organism evidence="9 10">
    <name type="scientific">Pelagovum pacificum</name>
    <dbReference type="NCBI Taxonomy" id="2588711"/>
    <lineage>
        <taxon>Bacteria</taxon>
        <taxon>Pseudomonadati</taxon>
        <taxon>Pseudomonadota</taxon>
        <taxon>Alphaproteobacteria</taxon>
        <taxon>Rhodobacterales</taxon>
        <taxon>Paracoccaceae</taxon>
        <taxon>Pelagovum</taxon>
    </lineage>
</organism>
<evidence type="ECO:0000313" key="9">
    <source>
        <dbReference type="EMBL" id="TNY32464.1"/>
    </source>
</evidence>
<keyword evidence="10" id="KW-1185">Reference proteome</keyword>
<dbReference type="GO" id="GO:0008882">
    <property type="term" value="F:[glutamate-ammonia-ligase] adenylyltransferase activity"/>
    <property type="evidence" value="ECO:0007669"/>
    <property type="project" value="InterPro"/>
</dbReference>
<dbReference type="InterPro" id="IPR013546">
    <property type="entry name" value="PII_UdlTrfase/GS_AdlTrfase"/>
</dbReference>
<keyword evidence="5" id="KW-0460">Magnesium</keyword>
<dbReference type="OrthoDB" id="9759366at2"/>
<sequence length="915" mass="98702">MSFEARITRCPDPFDKDKGEEIAAELGDTGPAVADLLKGTAGCSPYLAGLIRREQDWLLPALDDPEAALGAALDAPGEAETDDLGAALRQAKRRVALLTALADLGGVWSLEEVTGAISRLADRAVDLGLKRLLATEAERGRLPEKHGMFVLAMGKGGAFELNYSSDIDLIVLFDETQHDADAYDEVRAGFVKVTKRLVSLLSDQRSDGYVFRTDLRLRPDASVTPVCIAAGAAETYYESVGRTWERAAYIKARACAGDIAAGERFLKTLRPFVWRKHLDFAAIQDAHDMRLRIRDHKGFGRSAALPGHDMKLGRGGIREIEFFTQTRQLIAGGRDPSLQVRGTVEGLSALAAAGWVGEDVATSLTHHYRQHREVEHRLQMIGDAQTHSLPTNDEGFDRLAAFMGTDRATLKRDLSDRLEAVDSLTEGFFAPGATPPAATRFDSAVSERWQTYPALRSRRAQEIFKRIEPKLYAQLQEAARPEEALSQFDGFLRGLPAGVQLFSLFDANPQLLGLIADICSTAPALAAYLSRNAGVLDAVIGGDFFSPWPGVEHLSKDMSEEIGRATDYEAALDAARRWAKEWHFRVGVHHLRGLVGAEEVGKDYADLAEAVVAGIWPHVVAEVTRRHGPPPGHGAVVLGMGSLGARRLNATSDLDLIVIYDADGAESSDGPRPLTSRAYYAKLTQALVTALSAAMAEGRLYEVDMRLRPSGRQGPVATALSAFETYQLTEAWTWEHLALTRARTIAGDPALAKDVEAVRCKVLADRGGSRDVRADVAEMRGRIAAAKAPQGQYDAKIGRGRLQDIELCAQAATLLSGGSAREVPDQLALGATAGILTDDQAATLQRASALFWSLQSASRLLTGAPLDLDAVGEGGLRLILRETGMESVDALRQTMTELGDAAAAAIDEVLGGEHA</sequence>
<dbReference type="Gene3D" id="1.20.120.330">
    <property type="entry name" value="Nucleotidyltransferases domain 2"/>
    <property type="match status" value="2"/>
</dbReference>
<protein>
    <submittedName>
        <fullName evidence="9">Glutamine-synthetase adenylyltransferase</fullName>
    </submittedName>
</protein>
<evidence type="ECO:0000256" key="1">
    <source>
        <dbReference type="ARBA" id="ARBA00022679"/>
    </source>
</evidence>
<evidence type="ECO:0000256" key="2">
    <source>
        <dbReference type="ARBA" id="ARBA00022695"/>
    </source>
</evidence>
<evidence type="ECO:0000259" key="8">
    <source>
        <dbReference type="Pfam" id="PF08335"/>
    </source>
</evidence>
<dbReference type="PANTHER" id="PTHR30621:SF0">
    <property type="entry name" value="BIFUNCTIONAL GLUTAMINE SYNTHETASE ADENYLYLTRANSFERASE_ADENYLYL-REMOVING ENZYME"/>
    <property type="match status" value="1"/>
</dbReference>
<evidence type="ECO:0000256" key="3">
    <source>
        <dbReference type="ARBA" id="ARBA00022741"/>
    </source>
</evidence>
<evidence type="ECO:0000313" key="10">
    <source>
        <dbReference type="Proteomes" id="UP000314011"/>
    </source>
</evidence>
<dbReference type="PANTHER" id="PTHR30621">
    <property type="entry name" value="GLUTAMINE SYNTHETASE ADENYLYLTRANSFERASE"/>
    <property type="match status" value="1"/>
</dbReference>
<dbReference type="GO" id="GO:0005524">
    <property type="term" value="F:ATP binding"/>
    <property type="evidence" value="ECO:0007669"/>
    <property type="project" value="UniProtKB-KW"/>
</dbReference>
<dbReference type="EMBL" id="VFFF01000001">
    <property type="protein sequence ID" value="TNY32464.1"/>
    <property type="molecule type" value="Genomic_DNA"/>
</dbReference>
<keyword evidence="3" id="KW-0547">Nucleotide-binding</keyword>
<evidence type="ECO:0000256" key="6">
    <source>
        <dbReference type="ARBA" id="ARBA00023268"/>
    </source>
</evidence>
<name>A0A5C5GE43_9RHOB</name>
<dbReference type="GO" id="GO:0000820">
    <property type="term" value="P:regulation of glutamine family amino acid metabolic process"/>
    <property type="evidence" value="ECO:0007669"/>
    <property type="project" value="TreeGrafter"/>
</dbReference>
<dbReference type="GO" id="GO:0005829">
    <property type="term" value="C:cytosol"/>
    <property type="evidence" value="ECO:0007669"/>
    <property type="project" value="TreeGrafter"/>
</dbReference>
<feature type="domain" description="PII-uridylyltransferase/Glutamine-synthetase adenylyltransferase" evidence="8">
    <location>
        <begin position="772"/>
        <end position="867"/>
    </location>
</feature>
<dbReference type="Pfam" id="PF08335">
    <property type="entry name" value="GlnD_UR_UTase"/>
    <property type="match status" value="2"/>
</dbReference>
<proteinExistence type="predicted"/>
<dbReference type="Pfam" id="PF03710">
    <property type="entry name" value="GlnE"/>
    <property type="match status" value="2"/>
</dbReference>
<evidence type="ECO:0000259" key="7">
    <source>
        <dbReference type="Pfam" id="PF03710"/>
    </source>
</evidence>
<accession>A0A5C5GE43</accession>
<dbReference type="AlphaFoldDB" id="A0A5C5GE43"/>
<dbReference type="CDD" id="cd05401">
    <property type="entry name" value="NT_GlnE_GlnD_like"/>
    <property type="match status" value="2"/>
</dbReference>
<dbReference type="SUPFAM" id="SSF81301">
    <property type="entry name" value="Nucleotidyltransferase"/>
    <property type="match status" value="2"/>
</dbReference>
<comment type="caution">
    <text evidence="9">The sequence shown here is derived from an EMBL/GenBank/DDBJ whole genome shotgun (WGS) entry which is preliminary data.</text>
</comment>
<dbReference type="Proteomes" id="UP000314011">
    <property type="component" value="Unassembled WGS sequence"/>
</dbReference>
<keyword evidence="4" id="KW-0067">ATP-binding</keyword>
<dbReference type="InterPro" id="IPR043519">
    <property type="entry name" value="NT_sf"/>
</dbReference>
<dbReference type="RefSeq" id="WP_140193142.1">
    <property type="nucleotide sequence ID" value="NZ_CP065915.1"/>
</dbReference>
<dbReference type="Gene3D" id="3.30.460.10">
    <property type="entry name" value="Beta Polymerase, domain 2"/>
    <property type="match status" value="2"/>
</dbReference>
<feature type="domain" description="Glutamate-ammonia ligase adenylyltransferase repeated" evidence="7">
    <location>
        <begin position="515"/>
        <end position="755"/>
    </location>
</feature>
<dbReference type="SUPFAM" id="SSF81593">
    <property type="entry name" value="Nucleotidyltransferase substrate binding subunit/domain"/>
    <property type="match status" value="2"/>
</dbReference>
<feature type="domain" description="PII-uridylyltransferase/Glutamine-synthetase adenylyltransferase" evidence="8">
    <location>
        <begin position="292"/>
        <end position="429"/>
    </location>
</feature>